<dbReference type="GO" id="GO:0033592">
    <property type="term" value="F:RNA strand annealing activity"/>
    <property type="evidence" value="ECO:0007669"/>
    <property type="project" value="InterPro"/>
</dbReference>
<feature type="compositionally biased region" description="Basic and acidic residues" evidence="4">
    <location>
        <begin position="20"/>
        <end position="33"/>
    </location>
</feature>
<dbReference type="Proteomes" id="UP000243096">
    <property type="component" value="Unassembled WGS sequence"/>
</dbReference>
<feature type="compositionally biased region" description="Polar residues" evidence="4">
    <location>
        <begin position="234"/>
        <end position="244"/>
    </location>
</feature>
<protein>
    <submittedName>
        <fullName evidence="6">ProP effector</fullName>
    </submittedName>
</protein>
<dbReference type="SUPFAM" id="SSF48657">
    <property type="entry name" value="FinO-like"/>
    <property type="match status" value="1"/>
</dbReference>
<dbReference type="InterPro" id="IPR016103">
    <property type="entry name" value="ProQ/FinO"/>
</dbReference>
<feature type="compositionally biased region" description="Basic residues" evidence="4">
    <location>
        <begin position="170"/>
        <end position="182"/>
    </location>
</feature>
<evidence type="ECO:0000256" key="2">
    <source>
        <dbReference type="ARBA" id="ARBA00022884"/>
    </source>
</evidence>
<dbReference type="PANTHER" id="PTHR38106:SF1">
    <property type="entry name" value="RNA CHAPERONE PROQ"/>
    <property type="match status" value="1"/>
</dbReference>
<proteinExistence type="predicted"/>
<feature type="compositionally biased region" description="Low complexity" evidence="4">
    <location>
        <begin position="35"/>
        <end position="53"/>
    </location>
</feature>
<keyword evidence="7" id="KW-1185">Reference proteome</keyword>
<dbReference type="AlphaFoldDB" id="A0A2P5K7J7"/>
<gene>
    <name evidence="6" type="ORF">B0O95_11420</name>
</gene>
<sequence>MGFEQLAALKQQLAAQAKQQRAEQAKQRTERGGPQHAEQGKQQSKQQSAAYHAKLARTGQGGQQRPVAQSNKPVDPVVEAIWRLQKHFPKSFPKKPEPKLPLKLGIHIDAMQHAKKLGLTEAQIKDAIATWCQGNRYWNCLVEHAARVDLQGNPVGEVSAPQAARARWLASRRSHPHGGVKRQRAEAKTDAACLSNEARIAKTSAQPAQQPSAHASVDAQQMECRDAHSPEAYGTTQDQKTNLE</sequence>
<dbReference type="GO" id="GO:0010608">
    <property type="term" value="P:post-transcriptional regulation of gene expression"/>
    <property type="evidence" value="ECO:0007669"/>
    <property type="project" value="InterPro"/>
</dbReference>
<feature type="region of interest" description="Disordered" evidence="4">
    <location>
        <begin position="201"/>
        <end position="244"/>
    </location>
</feature>
<dbReference type="GO" id="GO:0005829">
    <property type="term" value="C:cytosol"/>
    <property type="evidence" value="ECO:0007669"/>
    <property type="project" value="TreeGrafter"/>
</dbReference>
<keyword evidence="3" id="KW-0143">Chaperone</keyword>
<dbReference type="Gene3D" id="1.10.1710.10">
    <property type="entry name" value="ProQ/FinO domain"/>
    <property type="match status" value="1"/>
</dbReference>
<dbReference type="InterPro" id="IPR023529">
    <property type="entry name" value="ProQ"/>
</dbReference>
<evidence type="ECO:0000313" key="7">
    <source>
        <dbReference type="Proteomes" id="UP000243096"/>
    </source>
</evidence>
<dbReference type="Pfam" id="PF04352">
    <property type="entry name" value="ProQ"/>
    <property type="match status" value="1"/>
</dbReference>
<name>A0A2P5K7J7_9BURK</name>
<evidence type="ECO:0000256" key="1">
    <source>
        <dbReference type="ARBA" id="ARBA00022490"/>
    </source>
</evidence>
<feature type="region of interest" description="Disordered" evidence="4">
    <location>
        <begin position="168"/>
        <end position="189"/>
    </location>
</feature>
<reference evidence="6 7" key="1">
    <citation type="submission" date="2018-01" db="EMBL/GenBank/DDBJ databases">
        <title>Genomic Encyclopedia of Type Strains, Phase III (KMG-III): the genomes of soil and plant-associated and newly described type strains.</title>
        <authorList>
            <person name="Whitman W."/>
        </authorList>
    </citation>
    <scope>NUCLEOTIDE SEQUENCE [LARGE SCALE GENOMIC DNA]</scope>
    <source>
        <strain evidence="6 7">HKI456</strain>
    </source>
</reference>
<dbReference type="SMART" id="SM00945">
    <property type="entry name" value="ProQ"/>
    <property type="match status" value="1"/>
</dbReference>
<dbReference type="OrthoDB" id="7025208at2"/>
<feature type="domain" description="ProQ/FinO" evidence="5">
    <location>
        <begin position="72"/>
        <end position="186"/>
    </location>
</feature>
<comment type="caution">
    <text evidence="6">The sequence shown here is derived from an EMBL/GenBank/DDBJ whole genome shotgun (WGS) entry which is preliminary data.</text>
</comment>
<feature type="region of interest" description="Disordered" evidence="4">
    <location>
        <begin position="15"/>
        <end position="73"/>
    </location>
</feature>
<dbReference type="GO" id="GO:0034057">
    <property type="term" value="F:RNA strand-exchange activity"/>
    <property type="evidence" value="ECO:0007669"/>
    <property type="project" value="InterPro"/>
</dbReference>
<evidence type="ECO:0000313" key="6">
    <source>
        <dbReference type="EMBL" id="PPB82053.1"/>
    </source>
</evidence>
<evidence type="ECO:0000256" key="4">
    <source>
        <dbReference type="SAM" id="MobiDB-lite"/>
    </source>
</evidence>
<dbReference type="EMBL" id="PRDW01000014">
    <property type="protein sequence ID" value="PPB82053.1"/>
    <property type="molecule type" value="Genomic_DNA"/>
</dbReference>
<accession>A0A2P5K7J7</accession>
<dbReference type="InterPro" id="IPR036442">
    <property type="entry name" value="ProQ/FinO_sf"/>
</dbReference>
<keyword evidence="1" id="KW-0963">Cytoplasm</keyword>
<feature type="compositionally biased region" description="Low complexity" evidence="4">
    <location>
        <begin position="204"/>
        <end position="216"/>
    </location>
</feature>
<keyword evidence="2" id="KW-0694">RNA-binding</keyword>
<organism evidence="6 7">
    <name type="scientific">Mycetohabitans endofungorum</name>
    <dbReference type="NCBI Taxonomy" id="417203"/>
    <lineage>
        <taxon>Bacteria</taxon>
        <taxon>Pseudomonadati</taxon>
        <taxon>Pseudomonadota</taxon>
        <taxon>Betaproteobacteria</taxon>
        <taxon>Burkholderiales</taxon>
        <taxon>Burkholderiaceae</taxon>
        <taxon>Mycetohabitans</taxon>
    </lineage>
</organism>
<evidence type="ECO:0000259" key="5">
    <source>
        <dbReference type="SMART" id="SM00945"/>
    </source>
</evidence>
<evidence type="ECO:0000256" key="3">
    <source>
        <dbReference type="ARBA" id="ARBA00023186"/>
    </source>
</evidence>
<dbReference type="PANTHER" id="PTHR38106">
    <property type="entry name" value="RNA CHAPERONE PROQ"/>
    <property type="match status" value="1"/>
</dbReference>